<keyword evidence="4" id="KW-1185">Reference proteome</keyword>
<dbReference type="Gene3D" id="2.60.200.20">
    <property type="match status" value="1"/>
</dbReference>
<dbReference type="InterPro" id="IPR000253">
    <property type="entry name" value="FHA_dom"/>
</dbReference>
<sequence>MSINEVLVLIATFISFLTLALGSAGLIGYLNTGPDSSIVLILGLFSLIGYIGHMTGRSWGVWLGSLSLLASSYYMAWPSKEFLSGASFLASSHVYISMLMGFISLLTLGTAERHELMEEVYEVKEHEVKEQEKAVKIPQKPVLYTLEARRFRIDVSEETRVFGRNDFIEYLPRKSLSKISIRHFEIRKRDDKFLLRDLHSTHGVSVDGYDLLPGEEVELKYGSEINIAGVLRISFIPAKS</sequence>
<dbReference type="InterPro" id="IPR008984">
    <property type="entry name" value="SMAD_FHA_dom_sf"/>
</dbReference>
<dbReference type="PROSITE" id="PS50006">
    <property type="entry name" value="FHA_DOMAIN"/>
    <property type="match status" value="1"/>
</dbReference>
<dbReference type="RefSeq" id="WP_125669997.1">
    <property type="nucleotide sequence ID" value="NZ_RCOS01000001.1"/>
</dbReference>
<evidence type="ECO:0000256" key="1">
    <source>
        <dbReference type="SAM" id="Phobius"/>
    </source>
</evidence>
<dbReference type="Pfam" id="PF00498">
    <property type="entry name" value="FHA"/>
    <property type="match status" value="1"/>
</dbReference>
<keyword evidence="1" id="KW-0812">Transmembrane</keyword>
<keyword evidence="1" id="KW-0472">Membrane</keyword>
<dbReference type="SUPFAM" id="SSF49879">
    <property type="entry name" value="SMAD/FHA domain"/>
    <property type="match status" value="1"/>
</dbReference>
<dbReference type="CDD" id="cd00060">
    <property type="entry name" value="FHA"/>
    <property type="match status" value="1"/>
</dbReference>
<gene>
    <name evidence="3" type="ORF">D6D85_00060</name>
</gene>
<evidence type="ECO:0000313" key="3">
    <source>
        <dbReference type="EMBL" id="RSN79125.1"/>
    </source>
</evidence>
<reference evidence="3 4" key="1">
    <citation type="submission" date="2018-10" db="EMBL/GenBank/DDBJ databases">
        <title>Co-occurring genomic capacity for anaerobic methane metabolism and dissimilatory sulfite reduction discovered in the Korarchaeota.</title>
        <authorList>
            <person name="Mckay L.J."/>
            <person name="Dlakic M."/>
            <person name="Fields M.W."/>
            <person name="Delmont T.O."/>
            <person name="Eren A.M."/>
            <person name="Jay Z.J."/>
            <person name="Klingelsmith K.B."/>
            <person name="Rusch D.B."/>
            <person name="Inskeep W.P."/>
        </authorList>
    </citation>
    <scope>NUCLEOTIDE SEQUENCE [LARGE SCALE GENOMIC DNA]</scope>
    <source>
        <strain evidence="3 4">MDKW</strain>
    </source>
</reference>
<evidence type="ECO:0000259" key="2">
    <source>
        <dbReference type="PROSITE" id="PS50006"/>
    </source>
</evidence>
<comment type="caution">
    <text evidence="3">The sequence shown here is derived from an EMBL/GenBank/DDBJ whole genome shotgun (WGS) entry which is preliminary data.</text>
</comment>
<dbReference type="AlphaFoldDB" id="A0A3R9XA89"/>
<evidence type="ECO:0000313" key="4">
    <source>
        <dbReference type="Proteomes" id="UP000277582"/>
    </source>
</evidence>
<proteinExistence type="predicted"/>
<feature type="domain" description="FHA" evidence="2">
    <location>
        <begin position="160"/>
        <end position="211"/>
    </location>
</feature>
<organism evidence="3 4">
    <name type="scientific">Candidatus Methanodesulfokora washburnensis</name>
    <dbReference type="NCBI Taxonomy" id="2478471"/>
    <lineage>
        <taxon>Archaea</taxon>
        <taxon>Thermoproteota</taxon>
        <taxon>Candidatus Korarchaeia</taxon>
        <taxon>Candidatus Korarchaeia incertae sedis</taxon>
        <taxon>Candidatus Methanodesulfokora</taxon>
    </lineage>
</organism>
<dbReference type="Proteomes" id="UP000277582">
    <property type="component" value="Unassembled WGS sequence"/>
</dbReference>
<accession>A0A3R9XA89</accession>
<keyword evidence="1" id="KW-1133">Transmembrane helix</keyword>
<protein>
    <submittedName>
        <fullName evidence="3">FHA domain-containing protein</fullName>
    </submittedName>
</protein>
<feature type="transmembrane region" description="Helical" evidence="1">
    <location>
        <begin position="36"/>
        <end position="52"/>
    </location>
</feature>
<feature type="transmembrane region" description="Helical" evidence="1">
    <location>
        <begin position="7"/>
        <end position="30"/>
    </location>
</feature>
<dbReference type="EMBL" id="RCOS01000001">
    <property type="protein sequence ID" value="RSN79125.1"/>
    <property type="molecule type" value="Genomic_DNA"/>
</dbReference>
<feature type="transmembrane region" description="Helical" evidence="1">
    <location>
        <begin position="88"/>
        <end position="108"/>
    </location>
</feature>
<feature type="transmembrane region" description="Helical" evidence="1">
    <location>
        <begin position="59"/>
        <end position="76"/>
    </location>
</feature>
<name>A0A3R9XA89_9CREN</name>